<evidence type="ECO:0000256" key="1">
    <source>
        <dbReference type="SAM" id="Phobius"/>
    </source>
</evidence>
<proteinExistence type="predicted"/>
<keyword evidence="3" id="KW-1185">Reference proteome</keyword>
<keyword evidence="1" id="KW-0812">Transmembrane</keyword>
<dbReference type="Proteomes" id="UP000326331">
    <property type="component" value="Chromosome"/>
</dbReference>
<dbReference type="InterPro" id="IPR032820">
    <property type="entry name" value="ATPase_put"/>
</dbReference>
<reference evidence="2 3" key="1">
    <citation type="submission" date="2019-08" db="EMBL/GenBank/DDBJ databases">
        <authorList>
            <person name="Toschakov S.V."/>
        </authorList>
    </citation>
    <scope>NUCLEOTIDE SEQUENCE [LARGE SCALE GENOMIC DNA]</scope>
    <source>
        <strain evidence="2 3">3753O</strain>
    </source>
</reference>
<dbReference type="RefSeq" id="WP_158065859.1">
    <property type="nucleotide sequence ID" value="NZ_CP042829.1"/>
</dbReference>
<keyword evidence="1" id="KW-0472">Membrane</keyword>
<dbReference type="Pfam" id="PF09527">
    <property type="entry name" value="ATPase_gene1"/>
    <property type="match status" value="1"/>
</dbReference>
<name>A0ABX6BY94_9CHLR</name>
<keyword evidence="1" id="KW-1133">Transmembrane helix</keyword>
<feature type="transmembrane region" description="Helical" evidence="1">
    <location>
        <begin position="41"/>
        <end position="59"/>
    </location>
</feature>
<organism evidence="2 3">
    <name type="scientific">Tepidiforma bonchosmolovskayae</name>
    <dbReference type="NCBI Taxonomy" id="2601677"/>
    <lineage>
        <taxon>Bacteria</taxon>
        <taxon>Bacillati</taxon>
        <taxon>Chloroflexota</taxon>
        <taxon>Tepidiformia</taxon>
        <taxon>Tepidiformales</taxon>
        <taxon>Tepidiformaceae</taxon>
        <taxon>Tepidiforma</taxon>
    </lineage>
</organism>
<evidence type="ECO:0000313" key="3">
    <source>
        <dbReference type="Proteomes" id="UP000326331"/>
    </source>
</evidence>
<accession>A0ABX6BY94</accession>
<protein>
    <submittedName>
        <fullName evidence="2">AtpZ/AtpI family protein</fullName>
    </submittedName>
</protein>
<dbReference type="EMBL" id="CP042829">
    <property type="protein sequence ID" value="QFG01917.1"/>
    <property type="molecule type" value="Genomic_DNA"/>
</dbReference>
<reference evidence="2 3" key="2">
    <citation type="submission" date="2019-10" db="EMBL/GenBank/DDBJ databases">
        <title>Thermopilla bonchosmolovskayae gen. nov., sp. nov., a moderately thermophilic Chloroflexi bacterium from a Chukotka hot spring (Arctic, Russia), representing a novel classis Thermopillaia, which include previously uncultivated lineage OLB14.</title>
        <authorList>
            <person name="Kochetkova T.V."/>
            <person name="Zayulina K.S."/>
            <person name="Zhigarkov V.S."/>
            <person name="Minaev N.V."/>
            <person name="Novikov A."/>
            <person name="Toshchakov S.V."/>
            <person name="Elcheninov A.G."/>
            <person name="Kublanov I.V."/>
        </authorList>
    </citation>
    <scope>NUCLEOTIDE SEQUENCE [LARGE SCALE GENOMIC DNA]</scope>
    <source>
        <strain evidence="2 3">3753O</strain>
    </source>
</reference>
<evidence type="ECO:0000313" key="2">
    <source>
        <dbReference type="EMBL" id="QFG01917.1"/>
    </source>
</evidence>
<gene>
    <name evidence="2" type="ORF">Tbon_00875</name>
</gene>
<sequence>MKSWLVPAASLLGAGWFFATAVILGVVVGRWADDRTGLEPTFTLVGIVVGLAVALIGGYRMLQPLMSRLGDEPPE</sequence>